<dbReference type="AlphaFoldDB" id="A0A6P1Y0N5"/>
<dbReference type="Gene3D" id="3.30.450.20">
    <property type="entry name" value="PAS domain"/>
    <property type="match status" value="1"/>
</dbReference>
<evidence type="ECO:0000313" key="9">
    <source>
        <dbReference type="Proteomes" id="UP000464374"/>
    </source>
</evidence>
<dbReference type="InterPro" id="IPR000014">
    <property type="entry name" value="PAS"/>
</dbReference>
<dbReference type="EMBL" id="CP048020">
    <property type="protein sequence ID" value="QHX42939.1"/>
    <property type="molecule type" value="Genomic_DNA"/>
</dbReference>
<dbReference type="Pfam" id="PF25601">
    <property type="entry name" value="AAA_lid_14"/>
    <property type="match status" value="1"/>
</dbReference>
<dbReference type="RefSeq" id="WP_162663231.1">
    <property type="nucleotide sequence ID" value="NZ_CP048020.1"/>
</dbReference>
<accession>A0A6P1Y0N5</accession>
<dbReference type="InterPro" id="IPR025662">
    <property type="entry name" value="Sigma_54_int_dom_ATP-bd_1"/>
</dbReference>
<dbReference type="CDD" id="cd00009">
    <property type="entry name" value="AAA"/>
    <property type="match status" value="1"/>
</dbReference>
<dbReference type="InterPro" id="IPR009057">
    <property type="entry name" value="Homeodomain-like_sf"/>
</dbReference>
<organism evidence="8 9">
    <name type="scientific">Treponema vincentii</name>
    <dbReference type="NCBI Taxonomy" id="69710"/>
    <lineage>
        <taxon>Bacteria</taxon>
        <taxon>Pseudomonadati</taxon>
        <taxon>Spirochaetota</taxon>
        <taxon>Spirochaetia</taxon>
        <taxon>Spirochaetales</taxon>
        <taxon>Treponemataceae</taxon>
        <taxon>Treponema</taxon>
    </lineage>
</organism>
<evidence type="ECO:0000313" key="8">
    <source>
        <dbReference type="EMBL" id="QHX42939.1"/>
    </source>
</evidence>
<dbReference type="KEGG" id="trz:GWP43_05225"/>
<feature type="compositionally biased region" description="Basic and acidic residues" evidence="5">
    <location>
        <begin position="401"/>
        <end position="411"/>
    </location>
</feature>
<evidence type="ECO:0000256" key="3">
    <source>
        <dbReference type="ARBA" id="ARBA00022840"/>
    </source>
</evidence>
<dbReference type="Pfam" id="PF18024">
    <property type="entry name" value="HTH_50"/>
    <property type="match status" value="1"/>
</dbReference>
<evidence type="ECO:0000256" key="2">
    <source>
        <dbReference type="ARBA" id="ARBA00022797"/>
    </source>
</evidence>
<evidence type="ECO:0000259" key="7">
    <source>
        <dbReference type="PROSITE" id="PS50112"/>
    </source>
</evidence>
<protein>
    <recommendedName>
        <fullName evidence="4">HTH-type transcriptional regulatory protein TyrR</fullName>
    </recommendedName>
</protein>
<dbReference type="Pfam" id="PF00158">
    <property type="entry name" value="Sigma54_activat"/>
    <property type="match status" value="1"/>
</dbReference>
<evidence type="ECO:0000256" key="4">
    <source>
        <dbReference type="ARBA" id="ARBA00029500"/>
    </source>
</evidence>
<dbReference type="PANTHER" id="PTHR32071:SF57">
    <property type="entry name" value="C4-DICARBOXYLATE TRANSPORT TRANSCRIPTIONAL REGULATORY PROTEIN DCTD"/>
    <property type="match status" value="1"/>
</dbReference>
<evidence type="ECO:0000256" key="5">
    <source>
        <dbReference type="SAM" id="MobiDB-lite"/>
    </source>
</evidence>
<evidence type="ECO:0000259" key="6">
    <source>
        <dbReference type="PROSITE" id="PS50045"/>
    </source>
</evidence>
<dbReference type="PROSITE" id="PS50045">
    <property type="entry name" value="SIGMA54_INTERACT_4"/>
    <property type="match status" value="1"/>
</dbReference>
<dbReference type="GO" id="GO:0003677">
    <property type="term" value="F:DNA binding"/>
    <property type="evidence" value="ECO:0007669"/>
    <property type="project" value="UniProtKB-KW"/>
</dbReference>
<dbReference type="Gene3D" id="1.10.8.60">
    <property type="match status" value="1"/>
</dbReference>
<dbReference type="GO" id="GO:0005524">
    <property type="term" value="F:ATP binding"/>
    <property type="evidence" value="ECO:0007669"/>
    <property type="project" value="UniProtKB-KW"/>
</dbReference>
<dbReference type="InterPro" id="IPR058031">
    <property type="entry name" value="AAA_lid_NorR"/>
</dbReference>
<name>A0A6P1Y0N5_9SPIR</name>
<dbReference type="PROSITE" id="PS00675">
    <property type="entry name" value="SIGMA54_INTERACT_1"/>
    <property type="match status" value="1"/>
</dbReference>
<dbReference type="InterPro" id="IPR030828">
    <property type="entry name" value="HTH_TyrR"/>
</dbReference>
<dbReference type="GO" id="GO:0006355">
    <property type="term" value="P:regulation of DNA-templated transcription"/>
    <property type="evidence" value="ECO:0007669"/>
    <property type="project" value="InterPro"/>
</dbReference>
<proteinExistence type="predicted"/>
<dbReference type="SUPFAM" id="SSF55785">
    <property type="entry name" value="PYP-like sensor domain (PAS domain)"/>
    <property type="match status" value="1"/>
</dbReference>
<reference evidence="8 9" key="1">
    <citation type="submission" date="2020-01" db="EMBL/GenBank/DDBJ databases">
        <title>Complete genome sequence of a human oral phylogroup 1 Treponema sp. strain ATCC 700766, originally isolated from periodontitis dental plaque.</title>
        <authorList>
            <person name="Chan Y."/>
            <person name="Huo Y.-B."/>
            <person name="Yu X.-L."/>
            <person name="Zeng H."/>
            <person name="Leung W.-K."/>
            <person name="Watt R.M."/>
        </authorList>
    </citation>
    <scope>NUCLEOTIDE SEQUENCE [LARGE SCALE GENOMIC DNA]</scope>
    <source>
        <strain evidence="8 9">OMZ 804</strain>
    </source>
</reference>
<dbReference type="PANTHER" id="PTHR32071">
    <property type="entry name" value="TRANSCRIPTIONAL REGULATORY PROTEIN"/>
    <property type="match status" value="1"/>
</dbReference>
<dbReference type="Gene3D" id="3.40.50.300">
    <property type="entry name" value="P-loop containing nucleotide triphosphate hydrolases"/>
    <property type="match status" value="1"/>
</dbReference>
<dbReference type="PROSITE" id="PS00676">
    <property type="entry name" value="SIGMA54_INTERACT_2"/>
    <property type="match status" value="1"/>
</dbReference>
<dbReference type="InterPro" id="IPR003593">
    <property type="entry name" value="AAA+_ATPase"/>
</dbReference>
<gene>
    <name evidence="8" type="ORF">GWP43_05225</name>
</gene>
<evidence type="ECO:0000256" key="1">
    <source>
        <dbReference type="ARBA" id="ARBA00022741"/>
    </source>
</evidence>
<dbReference type="Proteomes" id="UP000464374">
    <property type="component" value="Chromosome"/>
</dbReference>
<dbReference type="SUPFAM" id="SSF46689">
    <property type="entry name" value="Homeodomain-like"/>
    <property type="match status" value="1"/>
</dbReference>
<dbReference type="InterPro" id="IPR035965">
    <property type="entry name" value="PAS-like_dom_sf"/>
</dbReference>
<dbReference type="PROSITE" id="PS50112">
    <property type="entry name" value="PAS"/>
    <property type="match status" value="1"/>
</dbReference>
<dbReference type="InterPro" id="IPR002078">
    <property type="entry name" value="Sigma_54_int"/>
</dbReference>
<sequence length="489" mass="56125">MMEMEFYKIIFEEVLRLSDDGFIVVDKHAIVTDINDRYSAFLGKPKEEIIGRPITDVIPNSKMADIMRNEYREELAMHKYIPGYVRDATNDFVLVSRTYVKDSAGDTIGGVAQVHFREQAIQSARRMLKEYNELEFLREQYKQFNGFQLGFKDIIGKSTAIQSKKREAMRASKTNFSVLITGESGTGKEVFAKAIHYASRRCRRPFVSVNCAAIPGELLEAELFGYEEGSFTGAKKGGRKGKFIQADGGTIFLDEIGDMPLVMQAKILRVLQEREVDMVGGTKPIPVDIRVISATRKNLENMIREGTFREDLYYRLNVINIHLPPLRERTEDIPCLVQYYMDKLNREYKRNVGISKKVIEAFYRHSWNGNVRELDNVIKGAYAVCDDLEILPSDLPTKFEFKDENEPEKKIPQTAPPPERTGKPREGTLEAVRIAGSMKEFLKSQEKEMILAAYEKFHTVRKASAYLGMSMPTYVRKRREYLSEEEMTV</sequence>
<dbReference type="CDD" id="cd00130">
    <property type="entry name" value="PAS"/>
    <property type="match status" value="1"/>
</dbReference>
<dbReference type="Gene3D" id="1.10.10.60">
    <property type="entry name" value="Homeodomain-like"/>
    <property type="match status" value="1"/>
</dbReference>
<dbReference type="SMART" id="SM00382">
    <property type="entry name" value="AAA"/>
    <property type="match status" value="1"/>
</dbReference>
<dbReference type="FunFam" id="3.40.50.300:FF:000006">
    <property type="entry name" value="DNA-binding transcriptional regulator NtrC"/>
    <property type="match status" value="1"/>
</dbReference>
<feature type="domain" description="Sigma-54 factor interaction" evidence="6">
    <location>
        <begin position="154"/>
        <end position="383"/>
    </location>
</feature>
<feature type="domain" description="PAS" evidence="7">
    <location>
        <begin position="11"/>
        <end position="75"/>
    </location>
</feature>
<keyword evidence="2" id="KW-0058">Aromatic hydrocarbons catabolism</keyword>
<dbReference type="InterPro" id="IPR025943">
    <property type="entry name" value="Sigma_54_int_dom_ATP-bd_2"/>
</dbReference>
<dbReference type="Pfam" id="PF00989">
    <property type="entry name" value="PAS"/>
    <property type="match status" value="1"/>
</dbReference>
<dbReference type="InterPro" id="IPR027417">
    <property type="entry name" value="P-loop_NTPase"/>
</dbReference>
<dbReference type="SUPFAM" id="SSF52540">
    <property type="entry name" value="P-loop containing nucleoside triphosphate hydrolases"/>
    <property type="match status" value="1"/>
</dbReference>
<keyword evidence="3" id="KW-0067">ATP-binding</keyword>
<dbReference type="NCBIfam" id="TIGR00229">
    <property type="entry name" value="sensory_box"/>
    <property type="match status" value="1"/>
</dbReference>
<keyword evidence="1" id="KW-0547">Nucleotide-binding</keyword>
<dbReference type="SMART" id="SM00091">
    <property type="entry name" value="PAS"/>
    <property type="match status" value="1"/>
</dbReference>
<dbReference type="InterPro" id="IPR013767">
    <property type="entry name" value="PAS_fold"/>
</dbReference>
<feature type="region of interest" description="Disordered" evidence="5">
    <location>
        <begin position="401"/>
        <end position="426"/>
    </location>
</feature>